<dbReference type="WBParaSite" id="PDA_v2.g9494.t1">
    <property type="protein sequence ID" value="PDA_v2.g9494.t1"/>
    <property type="gene ID" value="PDA_v2.g9494"/>
</dbReference>
<accession>A0A914R4G1</accession>
<reference evidence="2" key="1">
    <citation type="submission" date="2022-11" db="UniProtKB">
        <authorList>
            <consortium name="WormBaseParasite"/>
        </authorList>
    </citation>
    <scope>IDENTIFICATION</scope>
</reference>
<evidence type="ECO:0000313" key="1">
    <source>
        <dbReference type="Proteomes" id="UP000887578"/>
    </source>
</evidence>
<evidence type="ECO:0000313" key="2">
    <source>
        <dbReference type="WBParaSite" id="PDA_v2.g9494.t1"/>
    </source>
</evidence>
<proteinExistence type="predicted"/>
<protein>
    <submittedName>
        <fullName evidence="2">Uncharacterized protein</fullName>
    </submittedName>
</protein>
<keyword evidence="1" id="KW-1185">Reference proteome</keyword>
<dbReference type="AlphaFoldDB" id="A0A914R4G1"/>
<dbReference type="Proteomes" id="UP000887578">
    <property type="component" value="Unplaced"/>
</dbReference>
<name>A0A914R4G1_9BILA</name>
<organism evidence="1 2">
    <name type="scientific">Panagrolaimus davidi</name>
    <dbReference type="NCBI Taxonomy" id="227884"/>
    <lineage>
        <taxon>Eukaryota</taxon>
        <taxon>Metazoa</taxon>
        <taxon>Ecdysozoa</taxon>
        <taxon>Nematoda</taxon>
        <taxon>Chromadorea</taxon>
        <taxon>Rhabditida</taxon>
        <taxon>Tylenchina</taxon>
        <taxon>Panagrolaimomorpha</taxon>
        <taxon>Panagrolaimoidea</taxon>
        <taxon>Panagrolaimidae</taxon>
        <taxon>Panagrolaimus</taxon>
    </lineage>
</organism>
<sequence length="291" mass="35373">MSSRLPPEIFNKLDPTYQSKILLLERRLNSTENPDKKQEYLDSFYENFLMPGEFIDEMLKQRDEYFIDMGSTYRRYCQAFSKATKKKVCEMMSEDVKTRADHFYFRDYYSDGILEKSIYACSIMKTKLQRSDLLEQKTVEFAEERLRYPHENMNEYLIKYECLSSNPIPQSLIEKSKEMYNLYQQIKKANDDYEEWIKLLSFVNDHEFLKNTVEIRIGKNLTDKKLWKAYIKYLESYNVKEMLQVYSKYCRFFLDDVEMLKEYLEKGKQHGLIEVIWKPQYSFERQCIRKD</sequence>